<keyword evidence="3" id="KW-0444">Lipid biosynthesis</keyword>
<feature type="domain" description="DAGKc" evidence="11">
    <location>
        <begin position="2"/>
        <end position="131"/>
    </location>
</feature>
<evidence type="ECO:0000256" key="5">
    <source>
        <dbReference type="ARBA" id="ARBA00022741"/>
    </source>
</evidence>
<dbReference type="PANTHER" id="PTHR12358:SF107">
    <property type="entry name" value="LIPID KINASE BMRU-RELATED"/>
    <property type="match status" value="1"/>
</dbReference>
<comment type="similarity">
    <text evidence="2">Belongs to the diacylglycerol/lipid kinase family.</text>
</comment>
<dbReference type="GO" id="GO:0016301">
    <property type="term" value="F:kinase activity"/>
    <property type="evidence" value="ECO:0007669"/>
    <property type="project" value="UniProtKB-KW"/>
</dbReference>
<dbReference type="Gene3D" id="2.60.200.40">
    <property type="match status" value="1"/>
</dbReference>
<dbReference type="PROSITE" id="PS50146">
    <property type="entry name" value="DAGK"/>
    <property type="match status" value="1"/>
</dbReference>
<reference evidence="13" key="1">
    <citation type="journal article" date="2019" name="Int. J. Syst. Evol. Microbiol.">
        <title>The Global Catalogue of Microorganisms (GCM) 10K type strain sequencing project: providing services to taxonomists for standard genome sequencing and annotation.</title>
        <authorList>
            <consortium name="The Broad Institute Genomics Platform"/>
            <consortium name="The Broad Institute Genome Sequencing Center for Infectious Disease"/>
            <person name="Wu L."/>
            <person name="Ma J."/>
        </authorList>
    </citation>
    <scope>NUCLEOTIDE SEQUENCE [LARGE SCALE GENOMIC DNA]</scope>
    <source>
        <strain evidence="13">KCTC 3950</strain>
    </source>
</reference>
<evidence type="ECO:0000256" key="3">
    <source>
        <dbReference type="ARBA" id="ARBA00022516"/>
    </source>
</evidence>
<keyword evidence="9" id="KW-0594">Phospholipid biosynthesis</keyword>
<dbReference type="InterPro" id="IPR001206">
    <property type="entry name" value="Diacylglycerol_kinase_cat_dom"/>
</dbReference>
<evidence type="ECO:0000256" key="4">
    <source>
        <dbReference type="ARBA" id="ARBA00022679"/>
    </source>
</evidence>
<name>A0ABW5PM02_9BACL</name>
<dbReference type="Pfam" id="PF19279">
    <property type="entry name" value="YegS_C"/>
    <property type="match status" value="1"/>
</dbReference>
<gene>
    <name evidence="12" type="ORF">ACFSUF_23545</name>
</gene>
<comment type="caution">
    <text evidence="12">The sequence shown here is derived from an EMBL/GenBank/DDBJ whole genome shotgun (WGS) entry which is preliminary data.</text>
</comment>
<proteinExistence type="inferred from homology"/>
<dbReference type="EC" id="2.7.1.-" evidence="12"/>
<keyword evidence="13" id="KW-1185">Reference proteome</keyword>
<dbReference type="InterPro" id="IPR045540">
    <property type="entry name" value="YegS/DAGK_C"/>
</dbReference>
<organism evidence="12 13">
    <name type="scientific">Paenibacillus gansuensis</name>
    <dbReference type="NCBI Taxonomy" id="306542"/>
    <lineage>
        <taxon>Bacteria</taxon>
        <taxon>Bacillati</taxon>
        <taxon>Bacillota</taxon>
        <taxon>Bacilli</taxon>
        <taxon>Bacillales</taxon>
        <taxon>Paenibacillaceae</taxon>
        <taxon>Paenibacillus</taxon>
    </lineage>
</organism>
<keyword evidence="4 12" id="KW-0808">Transferase</keyword>
<evidence type="ECO:0000256" key="10">
    <source>
        <dbReference type="ARBA" id="ARBA00023264"/>
    </source>
</evidence>
<evidence type="ECO:0000256" key="8">
    <source>
        <dbReference type="ARBA" id="ARBA00023098"/>
    </source>
</evidence>
<evidence type="ECO:0000259" key="11">
    <source>
        <dbReference type="PROSITE" id="PS50146"/>
    </source>
</evidence>
<dbReference type="SMART" id="SM00046">
    <property type="entry name" value="DAGKc"/>
    <property type="match status" value="1"/>
</dbReference>
<keyword evidence="8" id="KW-0443">Lipid metabolism</keyword>
<accession>A0ABW5PM02</accession>
<comment type="cofactor">
    <cofactor evidence="1">
        <name>Mg(2+)</name>
        <dbReference type="ChEBI" id="CHEBI:18420"/>
    </cofactor>
</comment>
<keyword evidence="10" id="KW-1208">Phospholipid metabolism</keyword>
<keyword evidence="5" id="KW-0547">Nucleotide-binding</keyword>
<evidence type="ECO:0000256" key="7">
    <source>
        <dbReference type="ARBA" id="ARBA00022840"/>
    </source>
</evidence>
<evidence type="ECO:0000256" key="6">
    <source>
        <dbReference type="ARBA" id="ARBA00022777"/>
    </source>
</evidence>
<dbReference type="Proteomes" id="UP001597541">
    <property type="component" value="Unassembled WGS sequence"/>
</dbReference>
<evidence type="ECO:0000256" key="9">
    <source>
        <dbReference type="ARBA" id="ARBA00023209"/>
    </source>
</evidence>
<dbReference type="PANTHER" id="PTHR12358">
    <property type="entry name" value="SPHINGOSINE KINASE"/>
    <property type="match status" value="1"/>
</dbReference>
<evidence type="ECO:0000313" key="12">
    <source>
        <dbReference type="EMBL" id="MFD2615382.1"/>
    </source>
</evidence>
<keyword evidence="6 12" id="KW-0418">Kinase</keyword>
<dbReference type="InterPro" id="IPR005218">
    <property type="entry name" value="Diacylglycerol/lipid_kinase"/>
</dbReference>
<dbReference type="EMBL" id="JBHUME010000019">
    <property type="protein sequence ID" value="MFD2615382.1"/>
    <property type="molecule type" value="Genomic_DNA"/>
</dbReference>
<sequence>MCIYGNALLVYNPNARSAGEMLGTAAGILSPGIRKLTLMPTQEPGDTERICRELGASYELVVLLGGDGTVHEGVNGLAGLEKRPIVGIIPGGTCNDFARSLRIPIDPVQAAQAILDCRTAKIDLGQAGERYFSNFFGIGLITETSENINPELKGVFGKLSYFLSTLQKVTNASTFRFRLEMEQGTADGEAVMIFAANGRSIGTNVLPTPTDSLEDGMLDIFVIREAGIPLLVEILTQKATQTWDPDKSKIDYYRANRFRLTTDEPMRADTDGEIYLETPIDVSVESELITFAVGK</sequence>
<dbReference type="RefSeq" id="WP_377607216.1">
    <property type="nucleotide sequence ID" value="NZ_JBHUME010000019.1"/>
</dbReference>
<dbReference type="SUPFAM" id="SSF111331">
    <property type="entry name" value="NAD kinase/diacylglycerol kinase-like"/>
    <property type="match status" value="1"/>
</dbReference>
<keyword evidence="7" id="KW-0067">ATP-binding</keyword>
<dbReference type="Pfam" id="PF00781">
    <property type="entry name" value="DAGK_cat"/>
    <property type="match status" value="1"/>
</dbReference>
<dbReference type="InterPro" id="IPR017438">
    <property type="entry name" value="ATP-NAD_kinase_N"/>
</dbReference>
<dbReference type="InterPro" id="IPR050187">
    <property type="entry name" value="Lipid_Phosphate_FormReg"/>
</dbReference>
<evidence type="ECO:0000256" key="2">
    <source>
        <dbReference type="ARBA" id="ARBA00005983"/>
    </source>
</evidence>
<dbReference type="NCBIfam" id="TIGR00147">
    <property type="entry name" value="YegS/Rv2252/BmrU family lipid kinase"/>
    <property type="match status" value="1"/>
</dbReference>
<evidence type="ECO:0000256" key="1">
    <source>
        <dbReference type="ARBA" id="ARBA00001946"/>
    </source>
</evidence>
<dbReference type="InterPro" id="IPR016064">
    <property type="entry name" value="NAD/diacylglycerol_kinase_sf"/>
</dbReference>
<dbReference type="Gene3D" id="3.40.50.10330">
    <property type="entry name" value="Probable inorganic polyphosphate/atp-NAD kinase, domain 1"/>
    <property type="match status" value="1"/>
</dbReference>
<evidence type="ECO:0000313" key="13">
    <source>
        <dbReference type="Proteomes" id="UP001597541"/>
    </source>
</evidence>
<protein>
    <submittedName>
        <fullName evidence="12">Diacylglycerol/lipid kinase family protein</fullName>
        <ecNumber evidence="12">2.7.1.-</ecNumber>
    </submittedName>
</protein>